<comment type="subcellular location">
    <subcellularLocation>
        <location evidence="1">Membrane</location>
        <topology evidence="1">Multi-pass membrane protein</topology>
    </subcellularLocation>
</comment>
<feature type="domain" description="Suppressor of fused-like" evidence="10">
    <location>
        <begin position="149"/>
        <end position="311"/>
    </location>
</feature>
<dbReference type="InterPro" id="IPR035952">
    <property type="entry name" value="Rhomboid-like_sf"/>
</dbReference>
<feature type="transmembrane region" description="Helical" evidence="8">
    <location>
        <begin position="462"/>
        <end position="480"/>
    </location>
</feature>
<comment type="caution">
    <text evidence="11">The sequence shown here is derived from an EMBL/GenBank/DDBJ whole genome shotgun (WGS) entry which is preliminary data.</text>
</comment>
<feature type="region of interest" description="Disordered" evidence="7">
    <location>
        <begin position="588"/>
        <end position="615"/>
    </location>
</feature>
<dbReference type="InterPro" id="IPR022764">
    <property type="entry name" value="Peptidase_S54_rhomboid_dom"/>
</dbReference>
<feature type="transmembrane region" description="Helical" evidence="8">
    <location>
        <begin position="492"/>
        <end position="510"/>
    </location>
</feature>
<reference evidence="11 12" key="1">
    <citation type="submission" date="2018-08" db="EMBL/GenBank/DDBJ databases">
        <title>A genome reference for cultivated species of the human gut microbiota.</title>
        <authorList>
            <person name="Zou Y."/>
            <person name="Xue W."/>
            <person name="Luo G."/>
        </authorList>
    </citation>
    <scope>NUCLEOTIDE SEQUENCE [LARGE SCALE GENOMIC DNA]</scope>
    <source>
        <strain evidence="11 12">TF10-3AC</strain>
    </source>
</reference>
<keyword evidence="5 8" id="KW-1133">Transmembrane helix</keyword>
<gene>
    <name evidence="11" type="ORF">DXD04_15840</name>
</gene>
<proteinExistence type="inferred from homology"/>
<dbReference type="Pfam" id="PF01694">
    <property type="entry name" value="Rhomboid"/>
    <property type="match status" value="1"/>
</dbReference>
<dbReference type="SUPFAM" id="SSF144091">
    <property type="entry name" value="Rhomboid-like"/>
    <property type="match status" value="1"/>
</dbReference>
<feature type="transmembrane region" description="Helical" evidence="8">
    <location>
        <begin position="545"/>
        <end position="562"/>
    </location>
</feature>
<dbReference type="InterPro" id="IPR050925">
    <property type="entry name" value="Rhomboid_protease_S54"/>
</dbReference>
<dbReference type="Pfam" id="PF05076">
    <property type="entry name" value="SUFU"/>
    <property type="match status" value="1"/>
</dbReference>
<keyword evidence="4" id="KW-0378">Hydrolase</keyword>
<feature type="compositionally biased region" description="Polar residues" evidence="7">
    <location>
        <begin position="599"/>
        <end position="611"/>
    </location>
</feature>
<sequence length="754" mass="84378">MAIGFKPKAEMTLSLPGCSPSETLLVAAEAARQLGWRAGGMTRTEAVFYTPMSMRSWEEKVTLREINGQIVGTSACSTIQIIDWGKNKSNLKKLFKTMQCLHNSHCITNDKESVHPYIAYTSEQKEAVQAHIRKYFGSINAILRSEKTNSPVEILLVAPTNRYDYYTLVTCGAGASSMKMPHKDLPSRCEFCISLPPEWNPESNEPEDRWPVEWLFRCAELTRQKDIWLACGHTVSDGSPLHENTAMESLLLLSPEERDEQAGECTLPDGEKVAFYELYPLYKEETEFKQANGLANLLDKLKDCSHIARTDRRNTCEGYSAFHSAENDGVILDDSNRMTFRSILTPRKGNMATPILVYINVAIFLLMVLCGVNFLFPTGISILKWGADFGPLTLSGEWWRTFTCNFIHIGVIHLLMNMYALLYIGAYLEQLVGTDRLSVAYVLTGLCSASASLMIHPDSISAGASGAIFGLYGIFLSYLLFHRIERHQRRSLLYSIGLFVVYNLLTGARTEGIDNAAHVGGLVSGLLLGAGYVQADRMQTDSRAISRIAEGVLLVLFILAFTEQTRLAPSEYEEIQAAWKSGELEKYATEETDGEETANSDTPVLSPPTTTDPDKWETYTVDQLGFSCSYPAHWMTQKSNEQCILYLLDEQNSIAINHNKFDTEEELDEMHRTILHSMQGEPVEKINVQGKEFEKISVPMDYPVAGGGTIHVQQTLVFRLDRETLEGYLIICLTTDDSHEAEAQKLIESVQLKS</sequence>
<protein>
    <submittedName>
        <fullName evidence="11">Rhomboid family intramembrane serine protease</fullName>
    </submittedName>
</protein>
<evidence type="ECO:0000313" key="11">
    <source>
        <dbReference type="EMBL" id="RGK50518.1"/>
    </source>
</evidence>
<dbReference type="PANTHER" id="PTHR43731">
    <property type="entry name" value="RHOMBOID PROTEASE"/>
    <property type="match status" value="1"/>
</dbReference>
<dbReference type="PANTHER" id="PTHR43731:SF14">
    <property type="entry name" value="PRESENILIN-ASSOCIATED RHOMBOID-LIKE PROTEIN, MITOCHONDRIAL"/>
    <property type="match status" value="1"/>
</dbReference>
<evidence type="ECO:0000256" key="4">
    <source>
        <dbReference type="ARBA" id="ARBA00022801"/>
    </source>
</evidence>
<evidence type="ECO:0000256" key="5">
    <source>
        <dbReference type="ARBA" id="ARBA00022989"/>
    </source>
</evidence>
<dbReference type="GO" id="GO:0006508">
    <property type="term" value="P:proteolysis"/>
    <property type="evidence" value="ECO:0007669"/>
    <property type="project" value="UniProtKB-KW"/>
</dbReference>
<keyword evidence="3 8" id="KW-0812">Transmembrane</keyword>
<dbReference type="Gene3D" id="1.20.1540.10">
    <property type="entry name" value="Rhomboid-like"/>
    <property type="match status" value="1"/>
</dbReference>
<keyword evidence="6 8" id="KW-0472">Membrane</keyword>
<dbReference type="EMBL" id="QSQT01000049">
    <property type="protein sequence ID" value="RGK50518.1"/>
    <property type="molecule type" value="Genomic_DNA"/>
</dbReference>
<feature type="transmembrane region" description="Helical" evidence="8">
    <location>
        <begin position="516"/>
        <end position="533"/>
    </location>
</feature>
<evidence type="ECO:0000256" key="7">
    <source>
        <dbReference type="SAM" id="MobiDB-lite"/>
    </source>
</evidence>
<evidence type="ECO:0000256" key="3">
    <source>
        <dbReference type="ARBA" id="ARBA00022692"/>
    </source>
</evidence>
<dbReference type="Proteomes" id="UP000260862">
    <property type="component" value="Unassembled WGS sequence"/>
</dbReference>
<evidence type="ECO:0000313" key="12">
    <source>
        <dbReference type="Proteomes" id="UP000260862"/>
    </source>
</evidence>
<evidence type="ECO:0000256" key="2">
    <source>
        <dbReference type="ARBA" id="ARBA00009045"/>
    </source>
</evidence>
<evidence type="ECO:0000256" key="1">
    <source>
        <dbReference type="ARBA" id="ARBA00004141"/>
    </source>
</evidence>
<keyword evidence="12" id="KW-1185">Reference proteome</keyword>
<comment type="similarity">
    <text evidence="2">Belongs to the peptidase S54 family.</text>
</comment>
<dbReference type="GO" id="GO:0004252">
    <property type="term" value="F:serine-type endopeptidase activity"/>
    <property type="evidence" value="ECO:0007669"/>
    <property type="project" value="InterPro"/>
</dbReference>
<organism evidence="11 12">
    <name type="scientific">Phocaeicola plebeius</name>
    <dbReference type="NCBI Taxonomy" id="310297"/>
    <lineage>
        <taxon>Bacteria</taxon>
        <taxon>Pseudomonadati</taxon>
        <taxon>Bacteroidota</taxon>
        <taxon>Bacteroidia</taxon>
        <taxon>Bacteroidales</taxon>
        <taxon>Bacteroidaceae</taxon>
        <taxon>Phocaeicola</taxon>
    </lineage>
</organism>
<evidence type="ECO:0000259" key="9">
    <source>
        <dbReference type="Pfam" id="PF01694"/>
    </source>
</evidence>
<keyword evidence="11" id="KW-0645">Protease</keyword>
<feature type="transmembrane region" description="Helical" evidence="8">
    <location>
        <begin position="355"/>
        <end position="376"/>
    </location>
</feature>
<evidence type="ECO:0000256" key="8">
    <source>
        <dbReference type="SAM" id="Phobius"/>
    </source>
</evidence>
<dbReference type="GO" id="GO:0016020">
    <property type="term" value="C:membrane"/>
    <property type="evidence" value="ECO:0007669"/>
    <property type="project" value="UniProtKB-SubCell"/>
</dbReference>
<dbReference type="InterPro" id="IPR020941">
    <property type="entry name" value="SUFU-like_domain"/>
</dbReference>
<feature type="transmembrane region" description="Helical" evidence="8">
    <location>
        <begin position="406"/>
        <end position="426"/>
    </location>
</feature>
<name>A0A3E4ML40_9BACT</name>
<dbReference type="AlphaFoldDB" id="A0A3E4ML40"/>
<feature type="domain" description="Peptidase S54 rhomboid" evidence="9">
    <location>
        <begin position="396"/>
        <end position="533"/>
    </location>
</feature>
<accession>A0A3E4ML40</accession>
<dbReference type="RefSeq" id="WP_117674110.1">
    <property type="nucleotide sequence ID" value="NZ_CABOGR010000049.1"/>
</dbReference>
<evidence type="ECO:0000256" key="6">
    <source>
        <dbReference type="ARBA" id="ARBA00023136"/>
    </source>
</evidence>
<evidence type="ECO:0000259" key="10">
    <source>
        <dbReference type="Pfam" id="PF05076"/>
    </source>
</evidence>